<evidence type="ECO:0000313" key="3">
    <source>
        <dbReference type="Proteomes" id="UP001501427"/>
    </source>
</evidence>
<gene>
    <name evidence="2" type="ORF">GCM10009546_34610</name>
</gene>
<dbReference type="EMBL" id="BAAAHD010000026">
    <property type="protein sequence ID" value="GAA0568916.1"/>
    <property type="molecule type" value="Genomic_DNA"/>
</dbReference>
<dbReference type="Gene3D" id="2.30.320.10">
    <property type="entry name" value="YwqG-like"/>
    <property type="match status" value="1"/>
</dbReference>
<evidence type="ECO:0000313" key="2">
    <source>
        <dbReference type="EMBL" id="GAA0568916.1"/>
    </source>
</evidence>
<name>A0ABP3PLU2_9ACTN</name>
<evidence type="ECO:0008006" key="4">
    <source>
        <dbReference type="Google" id="ProtNLM"/>
    </source>
</evidence>
<feature type="region of interest" description="Disordered" evidence="1">
    <location>
        <begin position="1"/>
        <end position="21"/>
    </location>
</feature>
<organism evidence="2 3">
    <name type="scientific">Actinomadura livida</name>
    <dbReference type="NCBI Taxonomy" id="79909"/>
    <lineage>
        <taxon>Bacteria</taxon>
        <taxon>Bacillati</taxon>
        <taxon>Actinomycetota</taxon>
        <taxon>Actinomycetes</taxon>
        <taxon>Streptosporangiales</taxon>
        <taxon>Thermomonosporaceae</taxon>
        <taxon>Actinomadura</taxon>
    </lineage>
</organism>
<dbReference type="InterPro" id="IPR035948">
    <property type="entry name" value="YwqG-like_sf"/>
</dbReference>
<keyword evidence="3" id="KW-1185">Reference proteome</keyword>
<feature type="compositionally biased region" description="Polar residues" evidence="1">
    <location>
        <begin position="1"/>
        <end position="12"/>
    </location>
</feature>
<dbReference type="Proteomes" id="UP001501427">
    <property type="component" value="Unassembled WGS sequence"/>
</dbReference>
<sequence length="313" mass="35432">MNKNSGGASRLTTPPKPLDMGQTFSELAEMARTTVRLHPRRGTPGRKESSMGGPLLWPRDEQWPRCTQFDQHGSYSDIDLPTDPLPLVPVLQIFARDVPELPFPQDTDLCQVLWCPLDHDYVGAAPAVTVLWRDSSSITDPLLEHPPADPPHSEDEYIPHPCVLSPERVAEFPDPRDLPWDLQQRIQQWENEARHDWSYFYHLSAAPGTKVGGWVSWIQDPIWLTCEAGHELEHMLTIASWESDGQSWKTWTPVEDRGRIGWHPGNVNGHSVQIPLVPDQRPADIMIGDAGSMYVFTCTRCDHRPTLTLMQCS</sequence>
<reference evidence="3" key="1">
    <citation type="journal article" date="2019" name="Int. J. Syst. Evol. Microbiol.">
        <title>The Global Catalogue of Microorganisms (GCM) 10K type strain sequencing project: providing services to taxonomists for standard genome sequencing and annotation.</title>
        <authorList>
            <consortium name="The Broad Institute Genomics Platform"/>
            <consortium name="The Broad Institute Genome Sequencing Center for Infectious Disease"/>
            <person name="Wu L."/>
            <person name="Ma J."/>
        </authorList>
    </citation>
    <scope>NUCLEOTIDE SEQUENCE [LARGE SCALE GENOMIC DNA]</scope>
    <source>
        <strain evidence="3">JCM 10667</strain>
    </source>
</reference>
<proteinExistence type="predicted"/>
<accession>A0ABP3PLU2</accession>
<dbReference type="SUPFAM" id="SSF103032">
    <property type="entry name" value="Hypothetical protein YwqG"/>
    <property type="match status" value="1"/>
</dbReference>
<comment type="caution">
    <text evidence="2">The sequence shown here is derived from an EMBL/GenBank/DDBJ whole genome shotgun (WGS) entry which is preliminary data.</text>
</comment>
<protein>
    <recommendedName>
        <fullName evidence="4">DUF1963 domain-containing protein</fullName>
    </recommendedName>
</protein>
<evidence type="ECO:0000256" key="1">
    <source>
        <dbReference type="SAM" id="MobiDB-lite"/>
    </source>
</evidence>